<evidence type="ECO:0000313" key="6">
    <source>
        <dbReference type="Proteomes" id="UP001595823"/>
    </source>
</evidence>
<dbReference type="Gene3D" id="1.10.10.10">
    <property type="entry name" value="Winged helix-like DNA-binding domain superfamily/Winged helix DNA-binding domain"/>
    <property type="match status" value="1"/>
</dbReference>
<dbReference type="SMART" id="SM00345">
    <property type="entry name" value="HTH_GNTR"/>
    <property type="match status" value="1"/>
</dbReference>
<dbReference type="InterPro" id="IPR011663">
    <property type="entry name" value="UTRA"/>
</dbReference>
<keyword evidence="1" id="KW-0805">Transcription regulation</keyword>
<dbReference type="Pfam" id="PF07702">
    <property type="entry name" value="UTRA"/>
    <property type="match status" value="1"/>
</dbReference>
<evidence type="ECO:0000313" key="5">
    <source>
        <dbReference type="EMBL" id="MFC4337600.1"/>
    </source>
</evidence>
<dbReference type="PROSITE" id="PS50949">
    <property type="entry name" value="HTH_GNTR"/>
    <property type="match status" value="1"/>
</dbReference>
<dbReference type="EMBL" id="JBHSDK010000036">
    <property type="protein sequence ID" value="MFC4337600.1"/>
    <property type="molecule type" value="Genomic_DNA"/>
</dbReference>
<name>A0ABV8U4F2_9ACTN</name>
<gene>
    <name evidence="5" type="ORF">ACFPET_20600</name>
</gene>
<dbReference type="Gene3D" id="3.40.1410.10">
    <property type="entry name" value="Chorismate lyase-like"/>
    <property type="match status" value="1"/>
</dbReference>
<keyword evidence="6" id="KW-1185">Reference proteome</keyword>
<dbReference type="SUPFAM" id="SSF64288">
    <property type="entry name" value="Chorismate lyase-like"/>
    <property type="match status" value="1"/>
</dbReference>
<organism evidence="5 6">
    <name type="scientific">Salininema proteolyticum</name>
    <dbReference type="NCBI Taxonomy" id="1607685"/>
    <lineage>
        <taxon>Bacteria</taxon>
        <taxon>Bacillati</taxon>
        <taxon>Actinomycetota</taxon>
        <taxon>Actinomycetes</taxon>
        <taxon>Glycomycetales</taxon>
        <taxon>Glycomycetaceae</taxon>
        <taxon>Salininema</taxon>
    </lineage>
</organism>
<feature type="domain" description="HTH gntR-type" evidence="4">
    <location>
        <begin position="7"/>
        <end position="76"/>
    </location>
</feature>
<dbReference type="InterPro" id="IPR036390">
    <property type="entry name" value="WH_DNA-bd_sf"/>
</dbReference>
<comment type="caution">
    <text evidence="5">The sequence shown here is derived from an EMBL/GenBank/DDBJ whole genome shotgun (WGS) entry which is preliminary data.</text>
</comment>
<dbReference type="InterPro" id="IPR036388">
    <property type="entry name" value="WH-like_DNA-bd_sf"/>
</dbReference>
<dbReference type="Pfam" id="PF00392">
    <property type="entry name" value="GntR"/>
    <property type="match status" value="1"/>
</dbReference>
<reference evidence="6" key="1">
    <citation type="journal article" date="2019" name="Int. J. Syst. Evol. Microbiol.">
        <title>The Global Catalogue of Microorganisms (GCM) 10K type strain sequencing project: providing services to taxonomists for standard genome sequencing and annotation.</title>
        <authorList>
            <consortium name="The Broad Institute Genomics Platform"/>
            <consortium name="The Broad Institute Genome Sequencing Center for Infectious Disease"/>
            <person name="Wu L."/>
            <person name="Ma J."/>
        </authorList>
    </citation>
    <scope>NUCLEOTIDE SEQUENCE [LARGE SCALE GENOMIC DNA]</scope>
    <source>
        <strain evidence="6">IBRC-M 10908</strain>
    </source>
</reference>
<proteinExistence type="predicted"/>
<dbReference type="SUPFAM" id="SSF46785">
    <property type="entry name" value="Winged helix' DNA-binding domain"/>
    <property type="match status" value="1"/>
</dbReference>
<sequence length="252" mass="27194">MNSESTHRTHDQVYNHLRNQIVDEVVTAGEQLPSVQVLADAWDVQESVASSALAALVREGFALEAPSGAGAVVANFSTQHTAHDHVRSSRMSGRIYPVGEYARILEADKVPAPTHVVLALGLDAGADVIRRQRVTMSRSLDAPVSTSTSWFHVTVAETSPALLSTERIPEGTPAYLERTSGRRVVSGREQIAADRAGQFDGDLLGVEADAPVKRTRTWLFDAKGDVVEFGESVSLDGRWSTSSFTVDRGQEG</sequence>
<protein>
    <submittedName>
        <fullName evidence="5">GntR family transcriptional regulator</fullName>
    </submittedName>
</protein>
<keyword evidence="2" id="KW-0238">DNA-binding</keyword>
<dbReference type="PANTHER" id="PTHR44846">
    <property type="entry name" value="MANNOSYL-D-GLYCERATE TRANSPORT/METABOLISM SYSTEM REPRESSOR MNGR-RELATED"/>
    <property type="match status" value="1"/>
</dbReference>
<evidence type="ECO:0000256" key="2">
    <source>
        <dbReference type="ARBA" id="ARBA00023125"/>
    </source>
</evidence>
<accession>A0ABV8U4F2</accession>
<dbReference type="PANTHER" id="PTHR44846:SF17">
    <property type="entry name" value="GNTR-FAMILY TRANSCRIPTIONAL REGULATOR"/>
    <property type="match status" value="1"/>
</dbReference>
<dbReference type="InterPro" id="IPR028978">
    <property type="entry name" value="Chorismate_lyase_/UTRA_dom_sf"/>
</dbReference>
<dbReference type="Proteomes" id="UP001595823">
    <property type="component" value="Unassembled WGS sequence"/>
</dbReference>
<dbReference type="InterPro" id="IPR050679">
    <property type="entry name" value="Bact_HTH_transcr_reg"/>
</dbReference>
<evidence type="ECO:0000256" key="1">
    <source>
        <dbReference type="ARBA" id="ARBA00023015"/>
    </source>
</evidence>
<evidence type="ECO:0000259" key="4">
    <source>
        <dbReference type="PROSITE" id="PS50949"/>
    </source>
</evidence>
<evidence type="ECO:0000256" key="3">
    <source>
        <dbReference type="ARBA" id="ARBA00023163"/>
    </source>
</evidence>
<keyword evidence="3" id="KW-0804">Transcription</keyword>
<dbReference type="SMART" id="SM00866">
    <property type="entry name" value="UTRA"/>
    <property type="match status" value="1"/>
</dbReference>
<dbReference type="RefSeq" id="WP_380624755.1">
    <property type="nucleotide sequence ID" value="NZ_JBHSDK010000036.1"/>
</dbReference>
<dbReference type="InterPro" id="IPR000524">
    <property type="entry name" value="Tscrpt_reg_HTH_GntR"/>
</dbReference>